<dbReference type="InterPro" id="IPR029068">
    <property type="entry name" value="Glyas_Bleomycin-R_OHBP_Dase"/>
</dbReference>
<protein>
    <recommendedName>
        <fullName evidence="3">VOC domain-containing protein</fullName>
    </recommendedName>
</protein>
<dbReference type="AlphaFoldDB" id="A0A918Z7T2"/>
<evidence type="ECO:0000313" key="2">
    <source>
        <dbReference type="Proteomes" id="UP000636453"/>
    </source>
</evidence>
<keyword evidence="2" id="KW-1185">Reference proteome</keyword>
<gene>
    <name evidence="1" type="ORF">GCM10007167_21910</name>
</gene>
<organism evidence="1 2">
    <name type="scientific">Vulcaniibacterium thermophilum</name>
    <dbReference type="NCBI Taxonomy" id="1169913"/>
    <lineage>
        <taxon>Bacteria</taxon>
        <taxon>Pseudomonadati</taxon>
        <taxon>Pseudomonadota</taxon>
        <taxon>Gammaproteobacteria</taxon>
        <taxon>Lysobacterales</taxon>
        <taxon>Lysobacteraceae</taxon>
        <taxon>Vulcaniibacterium</taxon>
    </lineage>
</organism>
<comment type="caution">
    <text evidence="1">The sequence shown here is derived from an EMBL/GenBank/DDBJ whole genome shotgun (WGS) entry which is preliminary data.</text>
</comment>
<evidence type="ECO:0000313" key="1">
    <source>
        <dbReference type="EMBL" id="GHE39375.1"/>
    </source>
</evidence>
<sequence length="123" mass="13487">MDVEHPRFVAGDNVAMKVPLHRFDATVRFYRDTVGLPPIEVAPPSACFAFGALRLWIDPVPQIGHAELWLELRTPDLARAAARLQSAGVVRCDAIEALPPDLSACWISNPAGIVHLLREEPVS</sequence>
<evidence type="ECO:0008006" key="3">
    <source>
        <dbReference type="Google" id="ProtNLM"/>
    </source>
</evidence>
<name>A0A918Z7T2_9GAMM</name>
<reference evidence="1" key="1">
    <citation type="journal article" date="2014" name="Int. J. Syst. Evol. Microbiol.">
        <title>Complete genome sequence of Corynebacterium casei LMG S-19264T (=DSM 44701T), isolated from a smear-ripened cheese.</title>
        <authorList>
            <consortium name="US DOE Joint Genome Institute (JGI-PGF)"/>
            <person name="Walter F."/>
            <person name="Albersmeier A."/>
            <person name="Kalinowski J."/>
            <person name="Ruckert C."/>
        </authorList>
    </citation>
    <scope>NUCLEOTIDE SEQUENCE</scope>
    <source>
        <strain evidence="1">KCTC 32020</strain>
    </source>
</reference>
<reference evidence="1" key="2">
    <citation type="submission" date="2020-09" db="EMBL/GenBank/DDBJ databases">
        <authorList>
            <person name="Sun Q."/>
            <person name="Kim S."/>
        </authorList>
    </citation>
    <scope>NUCLEOTIDE SEQUENCE</scope>
    <source>
        <strain evidence="1">KCTC 32020</strain>
    </source>
</reference>
<accession>A0A918Z7T2</accession>
<dbReference type="EMBL" id="BNCF01000012">
    <property type="protein sequence ID" value="GHE39375.1"/>
    <property type="molecule type" value="Genomic_DNA"/>
</dbReference>
<dbReference type="Proteomes" id="UP000636453">
    <property type="component" value="Unassembled WGS sequence"/>
</dbReference>
<dbReference type="SUPFAM" id="SSF54593">
    <property type="entry name" value="Glyoxalase/Bleomycin resistance protein/Dihydroxybiphenyl dioxygenase"/>
    <property type="match status" value="1"/>
</dbReference>
<dbReference type="RefSeq" id="WP_229814940.1">
    <property type="nucleotide sequence ID" value="NZ_BNCF01000012.1"/>
</dbReference>
<dbReference type="Gene3D" id="3.10.180.10">
    <property type="entry name" value="2,3-Dihydroxybiphenyl 1,2-Dioxygenase, domain 1"/>
    <property type="match status" value="1"/>
</dbReference>
<proteinExistence type="predicted"/>